<evidence type="ECO:0000256" key="3">
    <source>
        <dbReference type="ARBA" id="ARBA00022448"/>
    </source>
</evidence>
<comment type="similarity">
    <text evidence="2 7">Belongs to the sodium:solute symporter (SSF) (TC 2.A.21) family.</text>
</comment>
<dbReference type="PROSITE" id="PS50283">
    <property type="entry name" value="NA_SOLUT_SYMP_3"/>
    <property type="match status" value="1"/>
</dbReference>
<dbReference type="Gene3D" id="1.20.1730.10">
    <property type="entry name" value="Sodium/glucose cotransporter"/>
    <property type="match status" value="1"/>
</dbReference>
<reference evidence="10" key="1">
    <citation type="submission" date="2020-02" db="EMBL/GenBank/DDBJ databases">
        <authorList>
            <person name="Meier V. D."/>
        </authorList>
    </citation>
    <scope>NUCLEOTIDE SEQUENCE</scope>
    <source>
        <strain evidence="10">AVDCRST_MAG68</strain>
    </source>
</reference>
<dbReference type="Pfam" id="PF00474">
    <property type="entry name" value="SSF"/>
    <property type="match status" value="1"/>
</dbReference>
<feature type="transmembrane region" description="Helical" evidence="9">
    <location>
        <begin position="353"/>
        <end position="372"/>
    </location>
</feature>
<evidence type="ECO:0000256" key="2">
    <source>
        <dbReference type="ARBA" id="ARBA00006434"/>
    </source>
</evidence>
<feature type="region of interest" description="Disordered" evidence="8">
    <location>
        <begin position="463"/>
        <end position="483"/>
    </location>
</feature>
<evidence type="ECO:0000256" key="7">
    <source>
        <dbReference type="RuleBase" id="RU362091"/>
    </source>
</evidence>
<feature type="transmembrane region" description="Helical" evidence="9">
    <location>
        <begin position="178"/>
        <end position="201"/>
    </location>
</feature>
<evidence type="ECO:0000256" key="5">
    <source>
        <dbReference type="ARBA" id="ARBA00022989"/>
    </source>
</evidence>
<feature type="transmembrane region" description="Helical" evidence="9">
    <location>
        <begin position="384"/>
        <end position="402"/>
    </location>
</feature>
<name>A0A6J4KCG7_9BACT</name>
<evidence type="ECO:0000313" key="10">
    <source>
        <dbReference type="EMBL" id="CAA9301123.1"/>
    </source>
</evidence>
<dbReference type="GO" id="GO:0022857">
    <property type="term" value="F:transmembrane transporter activity"/>
    <property type="evidence" value="ECO:0007669"/>
    <property type="project" value="InterPro"/>
</dbReference>
<proteinExistence type="inferred from homology"/>
<dbReference type="GO" id="GO:0005886">
    <property type="term" value="C:plasma membrane"/>
    <property type="evidence" value="ECO:0007669"/>
    <property type="project" value="TreeGrafter"/>
</dbReference>
<keyword evidence="4 9" id="KW-0812">Transmembrane</keyword>
<dbReference type="PANTHER" id="PTHR48086">
    <property type="entry name" value="SODIUM/PROLINE SYMPORTER-RELATED"/>
    <property type="match status" value="1"/>
</dbReference>
<comment type="subcellular location">
    <subcellularLocation>
        <location evidence="1">Membrane</location>
        <topology evidence="1">Multi-pass membrane protein</topology>
    </subcellularLocation>
</comment>
<feature type="transmembrane region" description="Helical" evidence="9">
    <location>
        <begin position="409"/>
        <end position="426"/>
    </location>
</feature>
<feature type="transmembrane region" description="Helical" evidence="9">
    <location>
        <begin position="304"/>
        <end position="333"/>
    </location>
</feature>
<dbReference type="InterPro" id="IPR050277">
    <property type="entry name" value="Sodium:Solute_Symporter"/>
</dbReference>
<sequence length="483" mass="50183">MNLVLFGVLAYVLLQFAVGMYVSRRIRTETDYLIAGRSLGYGLGIFTIFATWFGAETTIGAAGAIYTDGLGGGTADPFGYAACLLVMGVVFAVPLWRRGLTTLADLFGQRFSPGVERLAVLLMIPTSLLWAAAQIRAFGQVLSAASGMQVTIMITAAAVIVIAYTAFGGMLADAWTDLVQGIALMIGLAVLFWVVLADVGLEPLRQIPAERLRVFGGPDTPLLATIEAWAVPLCGSVLAAELVQRVIATRSPQVARNSSLAAAGMYLLFGMIPVTLGLMGPALLPGLEHPEQLLPRIAERYLPGVLYVVFAGALVSAILSTVDSALLVASGLLSHNLVLPLRPQMTEQQKVRLARWGVATFGALAYVMALYAEGVYALVEEASSFGSAGIFVALVIGLFSRWGGAPSAAASLVAGVVSWVLGAYVLGLAYPYLVSLAAALAAYACAALLEGVRGRALGASELAPTTAQSPPARTGASGSAGAL</sequence>
<evidence type="ECO:0000256" key="8">
    <source>
        <dbReference type="SAM" id="MobiDB-lite"/>
    </source>
</evidence>
<dbReference type="InterPro" id="IPR001734">
    <property type="entry name" value="Na/solute_symporter"/>
</dbReference>
<accession>A0A6J4KCG7</accession>
<feature type="transmembrane region" description="Helical" evidence="9">
    <location>
        <begin position="150"/>
        <end position="172"/>
    </location>
</feature>
<dbReference type="InterPro" id="IPR038377">
    <property type="entry name" value="Na/Glc_symporter_sf"/>
</dbReference>
<gene>
    <name evidence="10" type="ORF">AVDCRST_MAG68-447</name>
</gene>
<feature type="transmembrane region" description="Helical" evidence="9">
    <location>
        <begin position="117"/>
        <end position="138"/>
    </location>
</feature>
<feature type="transmembrane region" description="Helical" evidence="9">
    <location>
        <begin position="78"/>
        <end position="97"/>
    </location>
</feature>
<evidence type="ECO:0000256" key="1">
    <source>
        <dbReference type="ARBA" id="ARBA00004141"/>
    </source>
</evidence>
<keyword evidence="6 9" id="KW-0472">Membrane</keyword>
<evidence type="ECO:0000256" key="4">
    <source>
        <dbReference type="ARBA" id="ARBA00022692"/>
    </source>
</evidence>
<protein>
    <submittedName>
        <fullName evidence="10">Probable sodium:solute symporter</fullName>
    </submittedName>
</protein>
<evidence type="ECO:0000256" key="9">
    <source>
        <dbReference type="SAM" id="Phobius"/>
    </source>
</evidence>
<dbReference type="AlphaFoldDB" id="A0A6J4KCG7"/>
<keyword evidence="3" id="KW-0813">Transport</keyword>
<evidence type="ECO:0000256" key="6">
    <source>
        <dbReference type="ARBA" id="ARBA00023136"/>
    </source>
</evidence>
<feature type="transmembrane region" description="Helical" evidence="9">
    <location>
        <begin position="43"/>
        <end position="66"/>
    </location>
</feature>
<dbReference type="CDD" id="cd11474">
    <property type="entry name" value="SLC5sbd_CHT"/>
    <property type="match status" value="1"/>
</dbReference>
<dbReference type="EMBL" id="CADCTW010000028">
    <property type="protein sequence ID" value="CAA9301123.1"/>
    <property type="molecule type" value="Genomic_DNA"/>
</dbReference>
<organism evidence="10">
    <name type="scientific">uncultured Gemmatimonadota bacterium</name>
    <dbReference type="NCBI Taxonomy" id="203437"/>
    <lineage>
        <taxon>Bacteria</taxon>
        <taxon>Pseudomonadati</taxon>
        <taxon>Gemmatimonadota</taxon>
        <taxon>environmental samples</taxon>
    </lineage>
</organism>
<keyword evidence="5 9" id="KW-1133">Transmembrane helix</keyword>
<dbReference type="PANTHER" id="PTHR48086:SF7">
    <property type="entry name" value="SODIUM-SOLUTE SYMPORTER-RELATED"/>
    <property type="match status" value="1"/>
</dbReference>
<feature type="transmembrane region" description="Helical" evidence="9">
    <location>
        <begin position="260"/>
        <end position="284"/>
    </location>
</feature>